<dbReference type="SUPFAM" id="SSF51569">
    <property type="entry name" value="Aldolase"/>
    <property type="match status" value="1"/>
</dbReference>
<dbReference type="Pfam" id="PF00923">
    <property type="entry name" value="TAL_FSA"/>
    <property type="match status" value="1"/>
</dbReference>
<dbReference type="GO" id="GO:0005975">
    <property type="term" value="P:carbohydrate metabolic process"/>
    <property type="evidence" value="ECO:0007669"/>
    <property type="project" value="InterPro"/>
</dbReference>
<dbReference type="InterPro" id="IPR018225">
    <property type="entry name" value="Transaldolase_AS"/>
</dbReference>
<protein>
    <recommendedName>
        <fullName evidence="3">Transaldolase</fullName>
    </recommendedName>
</protein>
<sequence length="82" mass="8800">MKFFIDSANVKEISELVSTGLVDGVTTNPSLIAKTERPLQTILSEICDLVDGPVSAEVTATETEGMLQEGRHLSKIAQNIVV</sequence>
<evidence type="ECO:0000313" key="2">
    <source>
        <dbReference type="EMBL" id="SVC15413.1"/>
    </source>
</evidence>
<evidence type="ECO:0008006" key="3">
    <source>
        <dbReference type="Google" id="ProtNLM"/>
    </source>
</evidence>
<dbReference type="Gene3D" id="3.20.20.70">
    <property type="entry name" value="Aldolase class I"/>
    <property type="match status" value="1"/>
</dbReference>
<dbReference type="InterPro" id="IPR001585">
    <property type="entry name" value="TAL/FSA"/>
</dbReference>
<proteinExistence type="predicted"/>
<organism evidence="2">
    <name type="scientific">marine metagenome</name>
    <dbReference type="NCBI Taxonomy" id="408172"/>
    <lineage>
        <taxon>unclassified sequences</taxon>
        <taxon>metagenomes</taxon>
        <taxon>ecological metagenomes</taxon>
    </lineage>
</organism>
<feature type="non-terminal residue" evidence="2">
    <location>
        <position position="82"/>
    </location>
</feature>
<dbReference type="PROSITE" id="PS01054">
    <property type="entry name" value="TRANSALDOLASE_1"/>
    <property type="match status" value="1"/>
</dbReference>
<name>A0A382JW30_9ZZZZ</name>
<gene>
    <name evidence="2" type="ORF">METZ01_LOCUS268267</name>
</gene>
<accession>A0A382JW30</accession>
<dbReference type="InterPro" id="IPR013785">
    <property type="entry name" value="Aldolase_TIM"/>
</dbReference>
<dbReference type="EMBL" id="UINC01076339">
    <property type="protein sequence ID" value="SVC15413.1"/>
    <property type="molecule type" value="Genomic_DNA"/>
</dbReference>
<keyword evidence="1" id="KW-0704">Schiff base</keyword>
<evidence type="ECO:0000256" key="1">
    <source>
        <dbReference type="ARBA" id="ARBA00023270"/>
    </source>
</evidence>
<reference evidence="2" key="1">
    <citation type="submission" date="2018-05" db="EMBL/GenBank/DDBJ databases">
        <authorList>
            <person name="Lanie J.A."/>
            <person name="Ng W.-L."/>
            <person name="Kazmierczak K.M."/>
            <person name="Andrzejewski T.M."/>
            <person name="Davidsen T.M."/>
            <person name="Wayne K.J."/>
            <person name="Tettelin H."/>
            <person name="Glass J.I."/>
            <person name="Rusch D."/>
            <person name="Podicherti R."/>
            <person name="Tsui H.-C.T."/>
            <person name="Winkler M.E."/>
        </authorList>
    </citation>
    <scope>NUCLEOTIDE SEQUENCE</scope>
</reference>
<dbReference type="AlphaFoldDB" id="A0A382JW30"/>